<dbReference type="AlphaFoldDB" id="A0AAE3M3V7"/>
<dbReference type="SUPFAM" id="SSF56935">
    <property type="entry name" value="Porins"/>
    <property type="match status" value="1"/>
</dbReference>
<name>A0AAE3M3V7_9BACT</name>
<dbReference type="InterPro" id="IPR037066">
    <property type="entry name" value="Plug_dom_sf"/>
</dbReference>
<gene>
    <name evidence="2" type="ORF">OM075_07570</name>
</gene>
<keyword evidence="3" id="KW-1185">Reference proteome</keyword>
<feature type="chain" id="PRO_5041951392" evidence="1">
    <location>
        <begin position="24"/>
        <end position="1010"/>
    </location>
</feature>
<protein>
    <submittedName>
        <fullName evidence="2">Ig-like domain-containing protein</fullName>
    </submittedName>
</protein>
<sequence>MEKKYINKLLILCVIVLVQYATAVAQKGEVPTSLVTAKILDDNNNPVTNIVVTSFVAKNKAVTDVDGKFKINVAAGSTDHLYIAARGYKPLVIKIENGLLNDSLLKLKPELIIDGERELEFPYQKMTMDRSVSSSTYVSGEELSTYPTTVFLEALSGRVPGMVVEQNSATPGAESIFVSVRGVAASTYIDGVLRDASDLSVDEVEGVHVIRDLAGRAILGLSGTNPVIWITTKKGISYKHEINASASVGINTPVGLPEYLDAYDYATLVNEGRNNDGLSSIYSSAVLDAYKNNTDPIKYPNIDYQDEYVKKRSMFRKANVNFRGGDENVNYFSMLDYIGTDGLEAVGQDMKYNRYKIRGNVNIRMNDWLKMNVNLSAVYGKRKYANDGSGAEPYDMFYDMFNMPSNAHPISYEDKLIISDNYPTNITNELKYSGYAESAQFNTQNSADLIINLGNVLKGLTFKTSAAFDVNNMITNNKGGTADLFRLIDNNGELDVERIVEAQVDPNLSEGGNNYLRRTSANGQFTYDRTFDKHALTMNASYFQLLEEIRNTSANYQPLKRQDLGFRANYAYDGKYVAEVDLSYTGSMFLKEDNRFDLYPTFGAGWIMSKEDFLADSRVVDYLKLYSSYGKMGIEYVGLAGFNSYYLFETLWQQQGTWESGIEGNKGNAVNIYNIMQAGSSDFELPVVQFFNVGIQSNLFDNKLAFEANYYSRKETKHFSLKQYETPSLYGGYDFLPASNFGERKYWGIDGLIQYSDKIGDFKYSIGANATYNRGKIVVIDEPLALEEYRKMSGKEMDNIWGLQSEGLFQSEEEIESRVVSQSWGALQPGDIKYSDYNNDNVVDEKDRHDLGEHSPRIYYGVNLALEYKGVGLKVIGTGRMDGKMSYLNSPYFTVMGTSSNYTKPMLDRYPYTNDYPRLTVQSTNNYQSSSYWLKDASYFMLKNIELSYTLPKISSRKILMDEFKIFVQGKNLFTVSDLTKYGLHPENLYAGISGYPLLRTVTVGFTCKF</sequence>
<evidence type="ECO:0000256" key="1">
    <source>
        <dbReference type="SAM" id="SignalP"/>
    </source>
</evidence>
<dbReference type="InterPro" id="IPR008969">
    <property type="entry name" value="CarboxyPept-like_regulatory"/>
</dbReference>
<evidence type="ECO:0000313" key="2">
    <source>
        <dbReference type="EMBL" id="MCW3786320.1"/>
    </source>
</evidence>
<keyword evidence="1" id="KW-0732">Signal</keyword>
<dbReference type="Proteomes" id="UP001209229">
    <property type="component" value="Unassembled WGS sequence"/>
</dbReference>
<accession>A0AAE3M3V7</accession>
<dbReference type="NCBIfam" id="TIGR04056">
    <property type="entry name" value="OMP_RagA_SusC"/>
    <property type="match status" value="1"/>
</dbReference>
<organism evidence="2 3">
    <name type="scientific">Plebeiibacterium sediminum</name>
    <dbReference type="NCBI Taxonomy" id="2992112"/>
    <lineage>
        <taxon>Bacteria</taxon>
        <taxon>Pseudomonadati</taxon>
        <taxon>Bacteroidota</taxon>
        <taxon>Bacteroidia</taxon>
        <taxon>Marinilabiliales</taxon>
        <taxon>Marinilabiliaceae</taxon>
        <taxon>Plebeiibacterium</taxon>
    </lineage>
</organism>
<dbReference type="RefSeq" id="WP_301189886.1">
    <property type="nucleotide sequence ID" value="NZ_JAPDPJ010000012.1"/>
</dbReference>
<comment type="caution">
    <text evidence="2">The sequence shown here is derived from an EMBL/GenBank/DDBJ whole genome shotgun (WGS) entry which is preliminary data.</text>
</comment>
<dbReference type="InterPro" id="IPR023996">
    <property type="entry name" value="TonB-dep_OMP_SusC/RagA"/>
</dbReference>
<dbReference type="EMBL" id="JAPDPJ010000012">
    <property type="protein sequence ID" value="MCW3786320.1"/>
    <property type="molecule type" value="Genomic_DNA"/>
</dbReference>
<feature type="signal peptide" evidence="1">
    <location>
        <begin position="1"/>
        <end position="23"/>
    </location>
</feature>
<reference evidence="2" key="1">
    <citation type="submission" date="2022-10" db="EMBL/GenBank/DDBJ databases">
        <authorList>
            <person name="Yu W.X."/>
        </authorList>
    </citation>
    <scope>NUCLEOTIDE SEQUENCE</scope>
    <source>
        <strain evidence="2">AAT</strain>
    </source>
</reference>
<evidence type="ECO:0000313" key="3">
    <source>
        <dbReference type="Proteomes" id="UP001209229"/>
    </source>
</evidence>
<dbReference type="SUPFAM" id="SSF49464">
    <property type="entry name" value="Carboxypeptidase regulatory domain-like"/>
    <property type="match status" value="1"/>
</dbReference>
<proteinExistence type="predicted"/>
<dbReference type="Gene3D" id="2.170.130.10">
    <property type="entry name" value="TonB-dependent receptor, plug domain"/>
    <property type="match status" value="1"/>
</dbReference>